<keyword evidence="2" id="KW-0805">Transcription regulation</keyword>
<keyword evidence="7" id="KW-0175">Coiled coil</keyword>
<dbReference type="SMART" id="SM00432">
    <property type="entry name" value="MADS"/>
    <property type="match status" value="1"/>
</dbReference>
<dbReference type="PROSITE" id="PS50066">
    <property type="entry name" value="MADS_BOX_2"/>
    <property type="match status" value="1"/>
</dbReference>
<sequence length="220" mass="25432">MVRGKTQMRRIENATSRQVTFSKRRNGLLKKAFELSVLCDAEVALIIFSPRGKLYEFASSSMREIIERYRRHTADVQSENPSVEQEQDMQHLQHETECLAKKIDYLEASKRRLLGEDLGACAMEELQQIEQQLERSVNIIRARKMEVYAEQIKRLRDKEESLKAENAVLWDKYNGLQPQQVSNEGNEKESAEGSEKSDVETELFIGLPESRAKPVLSNER</sequence>
<name>A0EIX6_IPOBA</name>
<dbReference type="GO" id="GO:0003700">
    <property type="term" value="F:DNA-binding transcription factor activity"/>
    <property type="evidence" value="ECO:0007669"/>
    <property type="project" value="InterPro"/>
</dbReference>
<evidence type="ECO:0000259" key="9">
    <source>
        <dbReference type="PROSITE" id="PS50066"/>
    </source>
</evidence>
<dbReference type="EMBL" id="DQ020264">
    <property type="protein sequence ID" value="AAY84828.1"/>
    <property type="molecule type" value="mRNA"/>
</dbReference>
<dbReference type="FunFam" id="3.40.1810.10:FF:000003">
    <property type="entry name" value="MADS-box transcription factor MADS-MC"/>
    <property type="match status" value="1"/>
</dbReference>
<dbReference type="CDD" id="cd00265">
    <property type="entry name" value="MADS_MEF2_like"/>
    <property type="match status" value="1"/>
</dbReference>
<dbReference type="GO" id="GO:0005634">
    <property type="term" value="C:nucleus"/>
    <property type="evidence" value="ECO:0007669"/>
    <property type="project" value="UniProtKB-SubCell"/>
</dbReference>
<evidence type="ECO:0000256" key="4">
    <source>
        <dbReference type="ARBA" id="ARBA00023163"/>
    </source>
</evidence>
<dbReference type="Gene3D" id="3.40.1810.10">
    <property type="entry name" value="Transcription factor, MADS-box"/>
    <property type="match status" value="1"/>
</dbReference>
<evidence type="ECO:0000256" key="5">
    <source>
        <dbReference type="ARBA" id="ARBA00023242"/>
    </source>
</evidence>
<protein>
    <submittedName>
        <fullName evidence="11">Transcription factor AGL20</fullName>
    </submittedName>
</protein>
<dbReference type="InterPro" id="IPR002100">
    <property type="entry name" value="TF_MADSbox"/>
</dbReference>
<accession>A0EIX6</accession>
<dbReference type="PROSITE" id="PS51297">
    <property type="entry name" value="K_BOX"/>
    <property type="match status" value="1"/>
</dbReference>
<evidence type="ECO:0000256" key="7">
    <source>
        <dbReference type="SAM" id="Coils"/>
    </source>
</evidence>
<proteinExistence type="evidence at transcript level"/>
<dbReference type="AlphaFoldDB" id="A0EIX6"/>
<dbReference type="GO" id="GO:0046983">
    <property type="term" value="F:protein dimerization activity"/>
    <property type="evidence" value="ECO:0007669"/>
    <property type="project" value="InterPro"/>
</dbReference>
<dbReference type="PRINTS" id="PR00404">
    <property type="entry name" value="MADSDOMAIN"/>
</dbReference>
<dbReference type="InterPro" id="IPR033896">
    <property type="entry name" value="MEF2-like_N"/>
</dbReference>
<dbReference type="GO" id="GO:0045944">
    <property type="term" value="P:positive regulation of transcription by RNA polymerase II"/>
    <property type="evidence" value="ECO:0007669"/>
    <property type="project" value="InterPro"/>
</dbReference>
<feature type="coiled-coil region" evidence="7">
    <location>
        <begin position="123"/>
        <end position="165"/>
    </location>
</feature>
<evidence type="ECO:0000256" key="2">
    <source>
        <dbReference type="ARBA" id="ARBA00023015"/>
    </source>
</evidence>
<feature type="region of interest" description="Disordered" evidence="8">
    <location>
        <begin position="174"/>
        <end position="220"/>
    </location>
</feature>
<comment type="subcellular location">
    <subcellularLocation>
        <location evidence="1">Nucleus</location>
    </subcellularLocation>
</comment>
<keyword evidence="4" id="KW-0804">Transcription</keyword>
<dbReference type="PROSITE" id="PS00350">
    <property type="entry name" value="MADS_BOX_1"/>
    <property type="match status" value="1"/>
</dbReference>
<dbReference type="SUPFAM" id="SSF55455">
    <property type="entry name" value="SRF-like"/>
    <property type="match status" value="1"/>
</dbReference>
<comment type="function">
    <text evidence="6">Probable transcription factor.</text>
</comment>
<evidence type="ECO:0000256" key="8">
    <source>
        <dbReference type="SAM" id="MobiDB-lite"/>
    </source>
</evidence>
<evidence type="ECO:0000256" key="1">
    <source>
        <dbReference type="ARBA" id="ARBA00004123"/>
    </source>
</evidence>
<keyword evidence="3" id="KW-0238">DNA-binding</keyword>
<dbReference type="PANTHER" id="PTHR48019">
    <property type="entry name" value="SERUM RESPONSE FACTOR HOMOLOG"/>
    <property type="match status" value="1"/>
</dbReference>
<dbReference type="Pfam" id="PF01486">
    <property type="entry name" value="K-box"/>
    <property type="match status" value="1"/>
</dbReference>
<evidence type="ECO:0000259" key="10">
    <source>
        <dbReference type="PROSITE" id="PS51297"/>
    </source>
</evidence>
<feature type="compositionally biased region" description="Basic and acidic residues" evidence="8">
    <location>
        <begin position="185"/>
        <end position="199"/>
    </location>
</feature>
<evidence type="ECO:0000313" key="11">
    <source>
        <dbReference type="EMBL" id="AAY84828.1"/>
    </source>
</evidence>
<evidence type="ECO:0000256" key="3">
    <source>
        <dbReference type="ARBA" id="ARBA00023125"/>
    </source>
</evidence>
<evidence type="ECO:0000256" key="6">
    <source>
        <dbReference type="ARBA" id="ARBA00037260"/>
    </source>
</evidence>
<dbReference type="InterPro" id="IPR036879">
    <property type="entry name" value="TF_MADSbox_sf"/>
</dbReference>
<keyword evidence="5" id="KW-0539">Nucleus</keyword>
<reference evidence="11" key="1">
    <citation type="submission" date="2005-04" db="EMBL/GenBank/DDBJ databases">
        <title>Cloning of sweet potato MADS-box gene (IbAGL20) isolated from tuberous root.</title>
        <authorList>
            <person name="Kim S.H."/>
            <person name="Othani M."/>
            <person name="Hamada T."/>
            <person name="Shimada T."/>
        </authorList>
    </citation>
    <scope>NUCLEOTIDE SEQUENCE</scope>
    <source>
        <tissue evidence="11">Tuberous root</tissue>
    </source>
</reference>
<feature type="domain" description="K-box" evidence="10">
    <location>
        <begin position="89"/>
        <end position="179"/>
    </location>
</feature>
<organism evidence="11">
    <name type="scientific">Ipomoea batatas</name>
    <name type="common">Sweet potato</name>
    <name type="synonym">Convolvulus batatas</name>
    <dbReference type="NCBI Taxonomy" id="4120"/>
    <lineage>
        <taxon>Eukaryota</taxon>
        <taxon>Viridiplantae</taxon>
        <taxon>Streptophyta</taxon>
        <taxon>Embryophyta</taxon>
        <taxon>Tracheophyta</taxon>
        <taxon>Spermatophyta</taxon>
        <taxon>Magnoliopsida</taxon>
        <taxon>eudicotyledons</taxon>
        <taxon>Gunneridae</taxon>
        <taxon>Pentapetalae</taxon>
        <taxon>asterids</taxon>
        <taxon>lamiids</taxon>
        <taxon>Solanales</taxon>
        <taxon>Convolvulaceae</taxon>
        <taxon>Ipomoeeae</taxon>
        <taxon>Ipomoea</taxon>
    </lineage>
</organism>
<dbReference type="InterPro" id="IPR050142">
    <property type="entry name" value="MADS-box/MEF2_TF"/>
</dbReference>
<dbReference type="InterPro" id="IPR002487">
    <property type="entry name" value="TF_Kbox"/>
</dbReference>
<feature type="domain" description="MADS-box" evidence="9">
    <location>
        <begin position="1"/>
        <end position="61"/>
    </location>
</feature>
<dbReference type="GO" id="GO:0000977">
    <property type="term" value="F:RNA polymerase II transcription regulatory region sequence-specific DNA binding"/>
    <property type="evidence" value="ECO:0007669"/>
    <property type="project" value="InterPro"/>
</dbReference>
<dbReference type="Pfam" id="PF00319">
    <property type="entry name" value="SRF-TF"/>
    <property type="match status" value="1"/>
</dbReference>